<sequence length="409" mass="45611">MSMNNPELARVALTYPAIDNHAHPLLREQYRNSFVFEGLISEASPGPGLTQDATNTLACYRATLQLGKLFGTNTEHWEDIKQIRQSVDWLTLCRICMEPTRIQCLLLDDGLGGVAEYAAGYKWHDQFTQSPTKRIVRVEVLAEGILKGVMDDIIRTGSAVDGPALVGRFKQHLHGALSQAATDPEVVGFKSIACYRAGLDIDPNPDLGALDRNLVMTLLRYEVTKTLRLSDKAINDVVVNMTLRVAGECGKPVQFHTGLGDNDITLSLASPALMQPIIKAYPNTKILLLHSGYPYTREAGYLTAVYPNVYLDFGEIFPFLSADGQRSTVKQVLELCPTNKILWSTDGHWWPESYYLGSIQARQTLFEVLSESINRREMSESHAIAIIKRALFENANKLYNLNLQPYYSG</sequence>
<dbReference type="Pfam" id="PF04909">
    <property type="entry name" value="Amidohydro_2"/>
    <property type="match status" value="1"/>
</dbReference>
<dbReference type="Gene3D" id="3.20.20.140">
    <property type="entry name" value="Metal-dependent hydrolases"/>
    <property type="match status" value="1"/>
</dbReference>
<organism evidence="2 3">
    <name type="scientific">Somion occarium</name>
    <dbReference type="NCBI Taxonomy" id="3059160"/>
    <lineage>
        <taxon>Eukaryota</taxon>
        <taxon>Fungi</taxon>
        <taxon>Dikarya</taxon>
        <taxon>Basidiomycota</taxon>
        <taxon>Agaricomycotina</taxon>
        <taxon>Agaricomycetes</taxon>
        <taxon>Polyporales</taxon>
        <taxon>Cerrenaceae</taxon>
        <taxon>Somion</taxon>
    </lineage>
</organism>
<reference evidence="3" key="1">
    <citation type="submission" date="2024-04" db="EMBL/GenBank/DDBJ databases">
        <authorList>
            <person name="Shaw F."/>
            <person name="Minotto A."/>
        </authorList>
    </citation>
    <scope>NUCLEOTIDE SEQUENCE [LARGE SCALE GENOMIC DNA]</scope>
</reference>
<dbReference type="InterPro" id="IPR032466">
    <property type="entry name" value="Metal_Hydrolase"/>
</dbReference>
<evidence type="ECO:0000313" key="3">
    <source>
        <dbReference type="Proteomes" id="UP001497453"/>
    </source>
</evidence>
<accession>A0ABP1CQB0</accession>
<gene>
    <name evidence="2" type="ORF">GFSPODELE1_LOCUS1892</name>
</gene>
<proteinExistence type="predicted"/>
<evidence type="ECO:0000313" key="2">
    <source>
        <dbReference type="EMBL" id="CAL1697878.1"/>
    </source>
</evidence>
<feature type="domain" description="Amidohydrolase-related" evidence="1">
    <location>
        <begin position="240"/>
        <end position="401"/>
    </location>
</feature>
<dbReference type="SUPFAM" id="SSF51556">
    <property type="entry name" value="Metallo-dependent hydrolases"/>
    <property type="match status" value="1"/>
</dbReference>
<name>A0ABP1CQB0_9APHY</name>
<dbReference type="InterPro" id="IPR006680">
    <property type="entry name" value="Amidohydro-rel"/>
</dbReference>
<protein>
    <recommendedName>
        <fullName evidence="1">Amidohydrolase-related domain-containing protein</fullName>
    </recommendedName>
</protein>
<dbReference type="Proteomes" id="UP001497453">
    <property type="component" value="Chromosome 10"/>
</dbReference>
<dbReference type="EMBL" id="OZ037953">
    <property type="protein sequence ID" value="CAL1697878.1"/>
    <property type="molecule type" value="Genomic_DNA"/>
</dbReference>
<dbReference type="PANTHER" id="PTHR43383:SF2">
    <property type="entry name" value="AMIDOHYDROLASE 2 FAMILY PROTEIN"/>
    <property type="match status" value="1"/>
</dbReference>
<evidence type="ECO:0000259" key="1">
    <source>
        <dbReference type="Pfam" id="PF04909"/>
    </source>
</evidence>
<dbReference type="PANTHER" id="PTHR43383">
    <property type="entry name" value="NODULIN 6"/>
    <property type="match status" value="1"/>
</dbReference>
<keyword evidence="3" id="KW-1185">Reference proteome</keyword>